<dbReference type="Proteomes" id="UP000249910">
    <property type="component" value="Chromosome"/>
</dbReference>
<dbReference type="Gene3D" id="1.20.1560.10">
    <property type="entry name" value="ABC transporter type 1, transmembrane domain"/>
    <property type="match status" value="1"/>
</dbReference>
<evidence type="ECO:0000256" key="7">
    <source>
        <dbReference type="SAM" id="Phobius"/>
    </source>
</evidence>
<evidence type="ECO:0000256" key="6">
    <source>
        <dbReference type="ARBA" id="ARBA00023136"/>
    </source>
</evidence>
<dbReference type="InterPro" id="IPR017871">
    <property type="entry name" value="ABC_transporter-like_CS"/>
</dbReference>
<dbReference type="PROSITE" id="PS00211">
    <property type="entry name" value="ABC_TRANSPORTER_1"/>
    <property type="match status" value="1"/>
</dbReference>
<feature type="transmembrane region" description="Helical" evidence="7">
    <location>
        <begin position="148"/>
        <end position="166"/>
    </location>
</feature>
<evidence type="ECO:0000259" key="9">
    <source>
        <dbReference type="PROSITE" id="PS50929"/>
    </source>
</evidence>
<feature type="transmembrane region" description="Helical" evidence="7">
    <location>
        <begin position="259"/>
        <end position="280"/>
    </location>
</feature>
<dbReference type="PANTHER" id="PTHR24221">
    <property type="entry name" value="ATP-BINDING CASSETTE SUB-FAMILY B"/>
    <property type="match status" value="1"/>
</dbReference>
<keyword evidence="2 7" id="KW-0812">Transmembrane</keyword>
<keyword evidence="4 10" id="KW-0067">ATP-binding</keyword>
<evidence type="ECO:0000256" key="1">
    <source>
        <dbReference type="ARBA" id="ARBA00004651"/>
    </source>
</evidence>
<dbReference type="GO" id="GO:0005524">
    <property type="term" value="F:ATP binding"/>
    <property type="evidence" value="ECO:0007669"/>
    <property type="project" value="UniProtKB-KW"/>
</dbReference>
<feature type="domain" description="ABC transmembrane type-1" evidence="9">
    <location>
        <begin position="21"/>
        <end position="313"/>
    </location>
</feature>
<reference evidence="10 11" key="1">
    <citation type="submission" date="2017-06" db="EMBL/GenBank/DDBJ databases">
        <title>Complete genome of Francisella halioticida.</title>
        <authorList>
            <person name="Sjodin A."/>
        </authorList>
    </citation>
    <scope>NUCLEOTIDE SEQUENCE [LARGE SCALE GENOMIC DNA]</scope>
    <source>
        <strain evidence="10 11">DSM 23729</strain>
    </source>
</reference>
<dbReference type="SUPFAM" id="SSF52540">
    <property type="entry name" value="P-loop containing nucleoside triphosphate hydrolases"/>
    <property type="match status" value="1"/>
</dbReference>
<feature type="transmembrane region" description="Helical" evidence="7">
    <location>
        <begin position="65"/>
        <end position="93"/>
    </location>
</feature>
<organism evidence="10 11">
    <name type="scientific">Francisella halioticida</name>
    <dbReference type="NCBI Taxonomy" id="549298"/>
    <lineage>
        <taxon>Bacteria</taxon>
        <taxon>Pseudomonadati</taxon>
        <taxon>Pseudomonadota</taxon>
        <taxon>Gammaproteobacteria</taxon>
        <taxon>Thiotrichales</taxon>
        <taxon>Francisellaceae</taxon>
        <taxon>Francisella</taxon>
    </lineage>
</organism>
<keyword evidence="6 7" id="KW-0472">Membrane</keyword>
<dbReference type="PROSITE" id="PS50929">
    <property type="entry name" value="ABC_TM1F"/>
    <property type="match status" value="1"/>
</dbReference>
<name>A0ABN5AX93_9GAMM</name>
<dbReference type="PROSITE" id="PS50893">
    <property type="entry name" value="ABC_TRANSPORTER_2"/>
    <property type="match status" value="1"/>
</dbReference>
<dbReference type="InterPro" id="IPR039421">
    <property type="entry name" value="Type_1_exporter"/>
</dbReference>
<accession>A0ABN5AX93</accession>
<keyword evidence="5 7" id="KW-1133">Transmembrane helix</keyword>
<evidence type="ECO:0000313" key="11">
    <source>
        <dbReference type="Proteomes" id="UP000249910"/>
    </source>
</evidence>
<dbReference type="EMBL" id="CP022132">
    <property type="protein sequence ID" value="ASG68533.1"/>
    <property type="molecule type" value="Genomic_DNA"/>
</dbReference>
<evidence type="ECO:0000256" key="5">
    <source>
        <dbReference type="ARBA" id="ARBA00022989"/>
    </source>
</evidence>
<feature type="domain" description="ABC transporter" evidence="8">
    <location>
        <begin position="353"/>
        <end position="568"/>
    </location>
</feature>
<dbReference type="RefSeq" id="WP_088773013.1">
    <property type="nucleotide sequence ID" value="NZ_CP022132.1"/>
</dbReference>
<comment type="subcellular location">
    <subcellularLocation>
        <location evidence="1">Cell membrane</location>
        <topology evidence="1">Multi-pass membrane protein</topology>
    </subcellularLocation>
</comment>
<dbReference type="InterPro" id="IPR003593">
    <property type="entry name" value="AAA+_ATPase"/>
</dbReference>
<evidence type="ECO:0000259" key="8">
    <source>
        <dbReference type="PROSITE" id="PS50893"/>
    </source>
</evidence>
<dbReference type="InterPro" id="IPR036640">
    <property type="entry name" value="ABC1_TM_sf"/>
</dbReference>
<evidence type="ECO:0000256" key="4">
    <source>
        <dbReference type="ARBA" id="ARBA00022840"/>
    </source>
</evidence>
<proteinExistence type="predicted"/>
<dbReference type="SMART" id="SM00382">
    <property type="entry name" value="AAA"/>
    <property type="match status" value="1"/>
</dbReference>
<evidence type="ECO:0000313" key="10">
    <source>
        <dbReference type="EMBL" id="ASG68533.1"/>
    </source>
</evidence>
<dbReference type="Pfam" id="PF00664">
    <property type="entry name" value="ABC_membrane"/>
    <property type="match status" value="1"/>
</dbReference>
<evidence type="ECO:0000256" key="2">
    <source>
        <dbReference type="ARBA" id="ARBA00022692"/>
    </source>
</evidence>
<feature type="transmembrane region" description="Helical" evidence="7">
    <location>
        <begin position="286"/>
        <end position="305"/>
    </location>
</feature>
<dbReference type="Pfam" id="PF00005">
    <property type="entry name" value="ABC_tran"/>
    <property type="match status" value="1"/>
</dbReference>
<dbReference type="PANTHER" id="PTHR24221:SF654">
    <property type="entry name" value="ATP-BINDING CASSETTE SUB-FAMILY B MEMBER 6"/>
    <property type="match status" value="1"/>
</dbReference>
<feature type="transmembrane region" description="Helical" evidence="7">
    <location>
        <begin position="20"/>
        <end position="45"/>
    </location>
</feature>
<protein>
    <submittedName>
        <fullName evidence="10">ABC transporter ATP-binding protein</fullName>
    </submittedName>
</protein>
<dbReference type="InterPro" id="IPR011527">
    <property type="entry name" value="ABC1_TM_dom"/>
</dbReference>
<sequence>MLEIFKLFLGVLNARQRKLFAVYIILLFVGSISSIFGIGAVIPFISVLLEPDRLQNYSFLNGYSYHFIVLCLALGLIVAFWVKNLIAAILLCYQVRFLNSITMNVQNKLFRKYILMDYSHHLNRSTPALIRNISVETSQFSTGIVNPLGVLITDIFSTFFIVIALFSLSIVFSGVIITSLAVFVLSFVFYIRKKNAKFGLLRSSTWEEMNKITLNSLNGIKEVKLYQKESVFINAFNHGSYQLKNATVFNNFYQQIPRMFIEVVSISMVLVMLVVFIYSGVSTVDLFVLLSVFGVASAQLLPALNRIMASLTNIKYSKQALVTIHKELFNYCDKVLDDVNSIEVKKASFTRSIMLKKIFYSYSNGTKALNNVNVEIKKGLKTAFVGSSGAGKSTLVDLILGFYEPQSGQVVLDGKILRTKKEKLSFQKLFAYIPQQIILYDCSVRENIAFAVDDCDIDDDLVWKCLKMAQLEEFVKELSQGMHTFVGENGIRLSGGQRQRLGIARALYQRPDILVMDEATSALDNETEKEITEVIKNLKDITIITISHRLSTIEGYDRIYKLNKGSVVS</sequence>
<evidence type="ECO:0000256" key="3">
    <source>
        <dbReference type="ARBA" id="ARBA00022741"/>
    </source>
</evidence>
<feature type="transmembrane region" description="Helical" evidence="7">
    <location>
        <begin position="172"/>
        <end position="191"/>
    </location>
</feature>
<dbReference type="InterPro" id="IPR027417">
    <property type="entry name" value="P-loop_NTPase"/>
</dbReference>
<dbReference type="SUPFAM" id="SSF90123">
    <property type="entry name" value="ABC transporter transmembrane region"/>
    <property type="match status" value="1"/>
</dbReference>
<dbReference type="InterPro" id="IPR003439">
    <property type="entry name" value="ABC_transporter-like_ATP-bd"/>
</dbReference>
<gene>
    <name evidence="10" type="ORF">CDV26_09150</name>
</gene>
<dbReference type="Gene3D" id="3.40.50.300">
    <property type="entry name" value="P-loop containing nucleotide triphosphate hydrolases"/>
    <property type="match status" value="1"/>
</dbReference>
<keyword evidence="3" id="KW-0547">Nucleotide-binding</keyword>
<keyword evidence="11" id="KW-1185">Reference proteome</keyword>